<protein>
    <recommendedName>
        <fullName evidence="4">YDG domain-containing protein</fullName>
    </recommendedName>
</protein>
<sequence length="381" mass="42567">MASPTYPTELAARVQFILNERKQVIQPLAQQGRKAGKVLDQQAEPHKTLFERLDSLLKWLDNTVEMSPELKKDTQLDTALKVVLNDSFNFPDKFKTKATALLEKWESEHWGGPAPAVVDSPQQNGNASEGEGDEDESGNSRKRRRLSQATPSSKSNGVVMKVPYDHPIWGKQGIMHGIALKKSENGRKSKVLDPKYKNRQRNAKVYGHNEITVGRWFPFQLCAVFHGAHGAAQAGITIGPVGAYSIIVAGHYEDLDRDDGEVIFYSGSGSHENTDPGRVPTPTDGTRSLHSSIDTGNPVRVLRSYSGASRFAPTKGLRYDGLYRVVSVSTPKNLKGGLYERFRLERLEEDQISLQQCRVRPNGRDLMDYDRIEHGYPSRRV</sequence>
<comment type="caution">
    <text evidence="5">The sequence shown here is derived from an EMBL/GenBank/DDBJ whole genome shotgun (WGS) entry which is preliminary data.</text>
</comment>
<evidence type="ECO:0000256" key="3">
    <source>
        <dbReference type="SAM" id="MobiDB-lite"/>
    </source>
</evidence>
<reference evidence="5 6" key="1">
    <citation type="journal article" date="2023" name="G3 (Bethesda)">
        <title>A chromosome-level genome assembly of Zasmidium syzygii isolated from banana leaves.</title>
        <authorList>
            <person name="van Westerhoven A.C."/>
            <person name="Mehrabi R."/>
            <person name="Talebi R."/>
            <person name="Steentjes M.B.F."/>
            <person name="Corcolon B."/>
            <person name="Chong P.A."/>
            <person name="Kema G.H.J."/>
            <person name="Seidl M.F."/>
        </authorList>
    </citation>
    <scope>NUCLEOTIDE SEQUENCE [LARGE SCALE GENOMIC DNA]</scope>
    <source>
        <strain evidence="5 6">P124</strain>
    </source>
</reference>
<keyword evidence="6" id="KW-1185">Reference proteome</keyword>
<evidence type="ECO:0000313" key="5">
    <source>
        <dbReference type="EMBL" id="KAK4501722.1"/>
    </source>
</evidence>
<organism evidence="5 6">
    <name type="scientific">Zasmidium cellare</name>
    <name type="common">Wine cellar mold</name>
    <name type="synonym">Racodium cellare</name>
    <dbReference type="NCBI Taxonomy" id="395010"/>
    <lineage>
        <taxon>Eukaryota</taxon>
        <taxon>Fungi</taxon>
        <taxon>Dikarya</taxon>
        <taxon>Ascomycota</taxon>
        <taxon>Pezizomycotina</taxon>
        <taxon>Dothideomycetes</taxon>
        <taxon>Dothideomycetidae</taxon>
        <taxon>Mycosphaerellales</taxon>
        <taxon>Mycosphaerellaceae</taxon>
        <taxon>Zasmidium</taxon>
    </lineage>
</organism>
<name>A0ABR0EJK3_ZASCE</name>
<dbReference type="SMART" id="SM00466">
    <property type="entry name" value="SRA"/>
    <property type="match status" value="1"/>
</dbReference>
<accession>A0ABR0EJK3</accession>
<feature type="region of interest" description="Disordered" evidence="3">
    <location>
        <begin position="267"/>
        <end position="290"/>
    </location>
</feature>
<dbReference type="InterPro" id="IPR003105">
    <property type="entry name" value="SRA_YDG"/>
</dbReference>
<dbReference type="PANTHER" id="PTHR14140">
    <property type="entry name" value="E3 UBIQUITIN-PROTEIN LIGASE UHRF-RELATED"/>
    <property type="match status" value="1"/>
</dbReference>
<evidence type="ECO:0000256" key="1">
    <source>
        <dbReference type="ARBA" id="ARBA00023242"/>
    </source>
</evidence>
<dbReference type="Proteomes" id="UP001305779">
    <property type="component" value="Unassembled WGS sequence"/>
</dbReference>
<dbReference type="InterPro" id="IPR036987">
    <property type="entry name" value="SRA-YDG_sf"/>
</dbReference>
<keyword evidence="1 2" id="KW-0539">Nucleus</keyword>
<feature type="compositionally biased region" description="Polar residues" evidence="3">
    <location>
        <begin position="147"/>
        <end position="156"/>
    </location>
</feature>
<dbReference type="PROSITE" id="PS51015">
    <property type="entry name" value="YDG"/>
    <property type="match status" value="1"/>
</dbReference>
<comment type="subcellular location">
    <subcellularLocation>
        <location evidence="2">Nucleus</location>
    </subcellularLocation>
</comment>
<dbReference type="InterPro" id="IPR015947">
    <property type="entry name" value="PUA-like_sf"/>
</dbReference>
<evidence type="ECO:0000313" key="6">
    <source>
        <dbReference type="Proteomes" id="UP001305779"/>
    </source>
</evidence>
<dbReference type="PANTHER" id="PTHR14140:SF27">
    <property type="entry name" value="OS04G0289800 PROTEIN"/>
    <property type="match status" value="1"/>
</dbReference>
<evidence type="ECO:0000256" key="2">
    <source>
        <dbReference type="PROSITE-ProRule" id="PRU00358"/>
    </source>
</evidence>
<gene>
    <name evidence="5" type="ORF">PRZ48_007531</name>
</gene>
<dbReference type="Gene3D" id="2.30.280.10">
    <property type="entry name" value="SRA-YDG"/>
    <property type="match status" value="1"/>
</dbReference>
<evidence type="ECO:0000259" key="4">
    <source>
        <dbReference type="PROSITE" id="PS51015"/>
    </source>
</evidence>
<feature type="region of interest" description="Disordered" evidence="3">
    <location>
        <begin position="110"/>
        <end position="159"/>
    </location>
</feature>
<dbReference type="InterPro" id="IPR045134">
    <property type="entry name" value="UHRF1/2-like"/>
</dbReference>
<feature type="domain" description="YDG" evidence="4">
    <location>
        <begin position="206"/>
        <end position="346"/>
    </location>
</feature>
<proteinExistence type="predicted"/>
<dbReference type="SUPFAM" id="SSF88697">
    <property type="entry name" value="PUA domain-like"/>
    <property type="match status" value="1"/>
</dbReference>
<dbReference type="EMBL" id="JAXOVC010000005">
    <property type="protein sequence ID" value="KAK4501722.1"/>
    <property type="molecule type" value="Genomic_DNA"/>
</dbReference>
<dbReference type="Pfam" id="PF02182">
    <property type="entry name" value="SAD_SRA"/>
    <property type="match status" value="1"/>
</dbReference>